<evidence type="ECO:0000313" key="4">
    <source>
        <dbReference type="Proteomes" id="UP000233458"/>
    </source>
</evidence>
<keyword evidence="3" id="KW-0167">Capsid protein</keyword>
<organism evidence="3 4">
    <name type="scientific">Thalassospira marina</name>
    <dbReference type="NCBI Taxonomy" id="2048283"/>
    <lineage>
        <taxon>Bacteria</taxon>
        <taxon>Pseudomonadati</taxon>
        <taxon>Pseudomonadota</taxon>
        <taxon>Alphaproteobacteria</taxon>
        <taxon>Rhodospirillales</taxon>
        <taxon>Thalassospiraceae</taxon>
        <taxon>Thalassospira</taxon>
    </lineage>
</organism>
<keyword evidence="1" id="KW-0732">Signal</keyword>
<proteinExistence type="predicted"/>
<protein>
    <submittedName>
        <fullName evidence="3">Spore coat protein U</fullName>
    </submittedName>
</protein>
<gene>
    <name evidence="3" type="ORF">CSC3H3_14755</name>
</gene>
<evidence type="ECO:0000256" key="1">
    <source>
        <dbReference type="SAM" id="SignalP"/>
    </source>
</evidence>
<dbReference type="EMBL" id="CP024199">
    <property type="protein sequence ID" value="AUG53830.1"/>
    <property type="molecule type" value="Genomic_DNA"/>
</dbReference>
<dbReference type="InterPro" id="IPR053167">
    <property type="entry name" value="Spore_coat_component"/>
</dbReference>
<dbReference type="Pfam" id="PF05229">
    <property type="entry name" value="SCPU"/>
    <property type="match status" value="1"/>
</dbReference>
<dbReference type="PANTHER" id="PTHR37089:SF4">
    <property type="entry name" value="EXPORTED PROTEIN"/>
    <property type="match status" value="1"/>
</dbReference>
<evidence type="ECO:0000313" key="3">
    <source>
        <dbReference type="EMBL" id="AUG53830.1"/>
    </source>
</evidence>
<keyword evidence="4" id="KW-1185">Reference proteome</keyword>
<accession>A0ABN5FQC4</accession>
<dbReference type="Proteomes" id="UP000233458">
    <property type="component" value="Chromosome"/>
</dbReference>
<dbReference type="SMART" id="SM00972">
    <property type="entry name" value="SCPU"/>
    <property type="match status" value="1"/>
</dbReference>
<feature type="signal peptide" evidence="1">
    <location>
        <begin position="1"/>
        <end position="24"/>
    </location>
</feature>
<name>A0ABN5FQC4_9PROT</name>
<reference evidence="3 4" key="1">
    <citation type="submission" date="2017-10" db="EMBL/GenBank/DDBJ databases">
        <title>Biodiversity and function of Thalassospira species in the particle-attached aromatic-hydrocarbon-degrading consortia from the surface seawater of the China South Sea.</title>
        <authorList>
            <person name="Dong C."/>
            <person name="Liu R."/>
            <person name="Shao Z."/>
        </authorList>
    </citation>
    <scope>NUCLEOTIDE SEQUENCE [LARGE SCALE GENOMIC DNA]</scope>
    <source>
        <strain evidence="3 4">CSC3H3</strain>
    </source>
</reference>
<sequence>MGKFRILHCIIVVLVFGFVSLARAQTSTAQFNVQITITAECQVDSAEDMDFASFGVLDSNVQSSSSVSVQCTNDTAYNVGLSPGLGVGATVAGRLMTGPGGQTVSYQLYQDAGRTQVWGNTVGADTVASVGTGDVQSYTVYGQVPAQLTPSAGVYADVVTVTVTY</sequence>
<dbReference type="RefSeq" id="WP_101285310.1">
    <property type="nucleotide sequence ID" value="NZ_CP024199.1"/>
</dbReference>
<dbReference type="PANTHER" id="PTHR37089">
    <property type="entry name" value="PROTEIN U-RELATED"/>
    <property type="match status" value="1"/>
</dbReference>
<dbReference type="InterPro" id="IPR007893">
    <property type="entry name" value="Spore_coat_U/FanG"/>
</dbReference>
<feature type="chain" id="PRO_5045550923" evidence="1">
    <location>
        <begin position="25"/>
        <end position="165"/>
    </location>
</feature>
<evidence type="ECO:0000259" key="2">
    <source>
        <dbReference type="Pfam" id="PF05229"/>
    </source>
</evidence>
<keyword evidence="3" id="KW-0946">Virion</keyword>
<feature type="domain" description="Spore coat protein U/FanG" evidence="2">
    <location>
        <begin position="28"/>
        <end position="162"/>
    </location>
</feature>